<dbReference type="GO" id="GO:0003968">
    <property type="term" value="F:RNA-directed RNA polymerase activity"/>
    <property type="evidence" value="ECO:0007669"/>
    <property type="project" value="UniProtKB-KW"/>
</dbReference>
<name>A0A5Q0TWT2_9VIRU</name>
<evidence type="ECO:0000256" key="4">
    <source>
        <dbReference type="ARBA" id="ARBA00030285"/>
    </source>
</evidence>
<keyword evidence="9" id="KW-0696">RNA-directed RNA polymerase</keyword>
<evidence type="ECO:0000256" key="7">
    <source>
        <dbReference type="SAM" id="MobiDB-lite"/>
    </source>
</evidence>
<dbReference type="GO" id="GO:0039694">
    <property type="term" value="P:viral RNA genome replication"/>
    <property type="evidence" value="ECO:0007669"/>
    <property type="project" value="InterPro"/>
</dbReference>
<evidence type="ECO:0000256" key="3">
    <source>
        <dbReference type="ARBA" id="ARBA00022679"/>
    </source>
</evidence>
<dbReference type="GO" id="GO:0006351">
    <property type="term" value="P:DNA-templated transcription"/>
    <property type="evidence" value="ECO:0007669"/>
    <property type="project" value="InterPro"/>
</dbReference>
<evidence type="ECO:0000256" key="2">
    <source>
        <dbReference type="ARBA" id="ARBA00018602"/>
    </source>
</evidence>
<evidence type="ECO:0000313" key="9">
    <source>
        <dbReference type="EMBL" id="QGA70916.1"/>
    </source>
</evidence>
<feature type="region of interest" description="Disordered" evidence="7">
    <location>
        <begin position="229"/>
        <end position="253"/>
    </location>
</feature>
<accession>A0A5Q0TWT2</accession>
<evidence type="ECO:0000259" key="8">
    <source>
        <dbReference type="PROSITE" id="PS50525"/>
    </source>
</evidence>
<dbReference type="EMBL" id="MK440632">
    <property type="protein sequence ID" value="QGA70916.1"/>
    <property type="molecule type" value="Genomic_RNA"/>
</dbReference>
<dbReference type="EC" id="2.7.7.48" evidence="1"/>
<dbReference type="PROSITE" id="PS50525">
    <property type="entry name" value="RDRP_SSRNA_NEG_SEG"/>
    <property type="match status" value="1"/>
</dbReference>
<organism evidence="9">
    <name type="scientific">Rasbo virus</name>
    <dbReference type="NCBI Taxonomy" id="2651932"/>
    <lineage>
        <taxon>Viruses</taxon>
        <taxon>Riboviria</taxon>
        <taxon>Orthornavirae</taxon>
        <taxon>Negarnaviricota</taxon>
        <taxon>Polyploviricotina</taxon>
        <taxon>Ellioviricetes</taxon>
        <taxon>Bunyavirales</taxon>
    </lineage>
</organism>
<dbReference type="InterPro" id="IPR007322">
    <property type="entry name" value="RNA_pol_bunyavir"/>
</dbReference>
<dbReference type="InterPro" id="IPR007099">
    <property type="entry name" value="RNA-dir_pol_NSvirus"/>
</dbReference>
<feature type="domain" description="RdRp catalytic" evidence="8">
    <location>
        <begin position="851"/>
        <end position="1059"/>
    </location>
</feature>
<keyword evidence="3" id="KW-0808">Transferase</keyword>
<evidence type="ECO:0000256" key="5">
    <source>
        <dbReference type="ARBA" id="ARBA00030436"/>
    </source>
</evidence>
<sequence>MKDSICTNSQVLPRFIFSIEEFNKFSYLSDDVIDLPIVSVKSGVLLCDGVKFELPKNLDSGFICHEMFVLSLFGSREKRLPNKMLTDDGISDILSEPSTLTPDNWFCYRDRVHVTEVKTTEMSRDETSIISRALLKYDIYPPGVCTRSVVLVTGESCTTFGMKFDKKSLMSSYKIWISCKEFFGSLAGRSPLEEIYHIPKISMLAFPSDPLTYDDSWIETLRSTTPMNVNEYKTRHGGTSTDSLLKVREPTSKNPPLTELPLILPQIGDEMPSIMSHQLDQRRAELIRNLPAEVPSLIKINPVDPSLCINDILRGHGAKKFAADFTGDFYAKMKRGQIPSDFYNYDPARLTSIGKMLEAKRLRKKLEVYNPIEIDFRLLLPEFLVSTTTTWTYDQSSVIQPIDKKPQDEAFENSFMMQYSIFISFLVAELNVVRASAAYKTRRGRYHYSKVGPYNAYLITSCSGTDSSVFYDLILKKDSSFPYFSDSIFRELEGGWYMSSYILSMNPPRMNQLLAFPYKLRCVYEFFKRFELPELYSLVTFMITLDGKQETLDILQYFRYIYMKQTCLFPRITGCINKCNKHIRTWMQAVLVKKMLDQREVLSEVTLNEDGSVSLGRMENWITGEIIKTPEEMISLSYMHYSCQAKENDTAHGTYKCLEKILKEEILLKDTRIDSLKVNDPEFLASDKLSHEYSRPFVKSLGILLSKDVKKKVSSVRSMIRGFCKQVRLDLSREKFATMKKSTVKENDKYKRVTCAEALLKFTGLSHDCLVDDMVTIQNHLLTEEGRAVTIFKKDQQTGIREIFVMPISMRITMAFNELFCKYIAKYIGNEMISEPSLREHFDTIHRSRCFPKPLNSVQIDMTSSSDAQTWCQRWIMPNLLDFIVSFLESLMEEEEDDWSKTTLMDIRNSFINGLNSITHKRIYPDVKMMNTAMNIPDDLIISDEMRELKRIMKGTSHLNFEEDNNCFKNRSNMMQGVPHLLSSLLHATYLNKITRSAEHILSKYPGVKRAVVSSQVSSDDSSILMTVFVDEDLSKERIIDIKSKMATMLMVSEVSKTEMGAYPSMNKSTIATQGKLKEFNSCWSAGLSNYYASLKFITSAFGQGYHPILRDRVSSSLSNIMQLYKEGLKANEIYEITKALQIYNCSMLIPRERQEFKDYLTTSCASLGVIPVLPQRLVGLFNLDITEELAYKFTGRSSILWGRDISPSLTFGKNHKYINFLRRNNITRELLLEKIPSDHMEFLIAGFPDPADDIKFKMLSPGIVLSFSYCPNLRIHSASSYALQNEVVRVYNETDTSEKLSLTQLIAECRSSPPVVNKQPYPCNSTYQKFLDDLVFSNFSVTTKSNSYNRQKRYTTKLTPYYKRDVNLKDLVLSKWRGEYLTTPDLEVLDQLRAADVKYRDSLNEMLESYDILVIKNWLESLVIKKDTLSFILPSYPDRDPFIAYQMNLVYNYSHNKKCILVERSTNFHLDPENNISYNLTKADEITRRLLLRPSLPFKVLRDYMYHEALKLKQTEDYLVTKNWVAENPVVNLWESRKVIISKTYSSYLGLESFIKVDGYKLPKCRPYYFCFLPELITAYSSYSHIYRTISNRKRTRMHLVRNHEDKVHTDVVRTFKPFSVFLRQCALDQEVVELILATSVLINGLIHIKLDIDPYIKIPVRKRRELKLLYELDQFSDLIRITRTFHRVEVLGTSDPPSGVKIPIKYLNNQFTQRQSYYVTDAVGNRLCRYDVRFGKMDKENLIKEIDRGPYEVSSMSLNPKGLGSGHRYPFIVAFLRDDKDSVLRLYRKLSRLMKKHGFNHKNFDIYTKEILRFAPRRLKKAKQEEMLRVEVQMPEGMDEGIFEDFGIPDQPCQQGLEYFLQDIGDIYEFEEGDGMVVADEIPNTNLRDRIGYFRDLETMLAIFFNDKTLLDDDLNYLVELEITYTDSRNLTIKEFSGEHSNTYRVE</sequence>
<protein>
    <recommendedName>
        <fullName evidence="2">RNA-directed RNA polymerase L</fullName>
        <ecNumber evidence="1">2.7.7.48</ecNumber>
    </recommendedName>
    <alternativeName>
        <fullName evidence="4">Large structural protein</fullName>
    </alternativeName>
    <alternativeName>
        <fullName evidence="6">Replicase</fullName>
    </alternativeName>
    <alternativeName>
        <fullName evidence="5">Transcriptase</fullName>
    </alternativeName>
</protein>
<dbReference type="Pfam" id="PF04196">
    <property type="entry name" value="Bunya_RdRp"/>
    <property type="match status" value="1"/>
</dbReference>
<proteinExistence type="predicted"/>
<evidence type="ECO:0000256" key="1">
    <source>
        <dbReference type="ARBA" id="ARBA00012494"/>
    </source>
</evidence>
<reference evidence="9" key="1">
    <citation type="journal article" date="2019" name="Viruses">
        <title>Meta-Transcriptomic Comparison of the RNA Viromes of the Mosquito Vectors Culex pipiens and Culex torrentium in Northern Europe.</title>
        <authorList>
            <person name="Pettersson J.H.O."/>
            <person name="Shi M."/>
            <person name="Eden J.-S."/>
            <person name="Holmes E.C."/>
            <person name="Hesson J.C."/>
        </authorList>
    </citation>
    <scope>NUCLEOTIDE SEQUENCE</scope>
    <source>
        <strain evidence="9">OTU31</strain>
    </source>
</reference>
<keyword evidence="9" id="KW-0548">Nucleotidyltransferase</keyword>
<evidence type="ECO:0000256" key="6">
    <source>
        <dbReference type="ARBA" id="ARBA00031012"/>
    </source>
</evidence>